<dbReference type="InterPro" id="IPR013249">
    <property type="entry name" value="RNA_pol_sigma70_r4_t2"/>
</dbReference>
<evidence type="ECO:0000313" key="9">
    <source>
        <dbReference type="EMBL" id="CAB4907166.1"/>
    </source>
</evidence>
<dbReference type="Gene3D" id="1.10.1740.10">
    <property type="match status" value="1"/>
</dbReference>
<dbReference type="PANTHER" id="PTHR43133:SF25">
    <property type="entry name" value="RNA POLYMERASE SIGMA FACTOR RFAY-RELATED"/>
    <property type="match status" value="1"/>
</dbReference>
<feature type="region of interest" description="Disordered" evidence="5">
    <location>
        <begin position="224"/>
        <end position="250"/>
    </location>
</feature>
<feature type="domain" description="RNA polymerase sigma-70 region 2" evidence="6">
    <location>
        <begin position="76"/>
        <end position="133"/>
    </location>
</feature>
<evidence type="ECO:0000256" key="2">
    <source>
        <dbReference type="ARBA" id="ARBA00023015"/>
    </source>
</evidence>
<dbReference type="InterPro" id="IPR013324">
    <property type="entry name" value="RNA_pol_sigma_r3/r4-like"/>
</dbReference>
<sequence length="289" mass="31724">MSMYSDPASSQATMDPAVFTGSRLHPVPAEPAENVHPDLAALMVSGLASGLSAQEISTESATDIFEKLILPESDVMFRVALSITRNRADAEDLVQESLLRAYKAIHTFDGRYPRAWVLTIVRNTERNRHRRRRPELLADPEIPEDRVPASSADEVELRVEHHELRGAIAQAVAKLPSNFQQVVQLVDIDGLTYQEAAELIHVPLGTVMSRLHRARRRLRESLIPQGFAPEESSRESRAVSGQGIPPSHDQALLDEPLSALHSSSLVAGQPYVAGSALTEELRNASALAR</sequence>
<organism evidence="8">
    <name type="scientific">freshwater metagenome</name>
    <dbReference type="NCBI Taxonomy" id="449393"/>
    <lineage>
        <taxon>unclassified sequences</taxon>
        <taxon>metagenomes</taxon>
        <taxon>ecological metagenomes</taxon>
    </lineage>
</organism>
<dbReference type="GO" id="GO:0016987">
    <property type="term" value="F:sigma factor activity"/>
    <property type="evidence" value="ECO:0007669"/>
    <property type="project" value="UniProtKB-KW"/>
</dbReference>
<reference evidence="8" key="1">
    <citation type="submission" date="2020-05" db="EMBL/GenBank/DDBJ databases">
        <authorList>
            <person name="Chiriac C."/>
            <person name="Salcher M."/>
            <person name="Ghai R."/>
            <person name="Kavagutti S V."/>
        </authorList>
    </citation>
    <scope>NUCLEOTIDE SEQUENCE</scope>
</reference>
<keyword evidence="4" id="KW-0804">Transcription</keyword>
<keyword evidence="3" id="KW-0731">Sigma factor</keyword>
<name>A0A6J6UM73_9ZZZZ</name>
<dbReference type="EMBL" id="CAFBMG010000095">
    <property type="protein sequence ID" value="CAB4907166.1"/>
    <property type="molecule type" value="Genomic_DNA"/>
</dbReference>
<dbReference type="EMBL" id="CAEZYU010000154">
    <property type="protein sequence ID" value="CAB4760862.1"/>
    <property type="molecule type" value="Genomic_DNA"/>
</dbReference>
<accession>A0A6J6UM73</accession>
<dbReference type="AlphaFoldDB" id="A0A6J6UM73"/>
<evidence type="ECO:0000256" key="5">
    <source>
        <dbReference type="SAM" id="MobiDB-lite"/>
    </source>
</evidence>
<dbReference type="InterPro" id="IPR036388">
    <property type="entry name" value="WH-like_DNA-bd_sf"/>
</dbReference>
<evidence type="ECO:0000313" key="8">
    <source>
        <dbReference type="EMBL" id="CAB4760862.1"/>
    </source>
</evidence>
<dbReference type="NCBIfam" id="TIGR02937">
    <property type="entry name" value="sigma70-ECF"/>
    <property type="match status" value="1"/>
</dbReference>
<evidence type="ECO:0000256" key="3">
    <source>
        <dbReference type="ARBA" id="ARBA00023082"/>
    </source>
</evidence>
<keyword evidence="2" id="KW-0805">Transcription regulation</keyword>
<feature type="domain" description="RNA polymerase sigma factor 70 region 4 type 2" evidence="7">
    <location>
        <begin position="166"/>
        <end position="218"/>
    </location>
</feature>
<proteinExistence type="inferred from homology"/>
<dbReference type="InterPro" id="IPR014284">
    <property type="entry name" value="RNA_pol_sigma-70_dom"/>
</dbReference>
<dbReference type="GO" id="GO:0003677">
    <property type="term" value="F:DNA binding"/>
    <property type="evidence" value="ECO:0007669"/>
    <property type="project" value="InterPro"/>
</dbReference>
<dbReference type="SUPFAM" id="SSF88659">
    <property type="entry name" value="Sigma3 and sigma4 domains of RNA polymerase sigma factors"/>
    <property type="match status" value="1"/>
</dbReference>
<protein>
    <submittedName>
        <fullName evidence="8">Unannotated protein</fullName>
    </submittedName>
</protein>
<dbReference type="Gene3D" id="1.10.10.10">
    <property type="entry name" value="Winged helix-like DNA-binding domain superfamily/Winged helix DNA-binding domain"/>
    <property type="match status" value="1"/>
</dbReference>
<dbReference type="GO" id="GO:0006352">
    <property type="term" value="P:DNA-templated transcription initiation"/>
    <property type="evidence" value="ECO:0007669"/>
    <property type="project" value="InterPro"/>
</dbReference>
<evidence type="ECO:0000259" key="7">
    <source>
        <dbReference type="Pfam" id="PF08281"/>
    </source>
</evidence>
<comment type="similarity">
    <text evidence="1">Belongs to the sigma-70 factor family. ECF subfamily.</text>
</comment>
<gene>
    <name evidence="8" type="ORF">UFOPK2766_02202</name>
    <name evidence="9" type="ORF">UFOPK3519_01182</name>
</gene>
<dbReference type="Pfam" id="PF04542">
    <property type="entry name" value="Sigma70_r2"/>
    <property type="match status" value="1"/>
</dbReference>
<dbReference type="Pfam" id="PF08281">
    <property type="entry name" value="Sigma70_r4_2"/>
    <property type="match status" value="1"/>
</dbReference>
<evidence type="ECO:0000259" key="6">
    <source>
        <dbReference type="Pfam" id="PF04542"/>
    </source>
</evidence>
<dbReference type="InterPro" id="IPR039425">
    <property type="entry name" value="RNA_pol_sigma-70-like"/>
</dbReference>
<evidence type="ECO:0000256" key="1">
    <source>
        <dbReference type="ARBA" id="ARBA00010641"/>
    </source>
</evidence>
<dbReference type="SUPFAM" id="SSF88946">
    <property type="entry name" value="Sigma2 domain of RNA polymerase sigma factors"/>
    <property type="match status" value="1"/>
</dbReference>
<evidence type="ECO:0000256" key="4">
    <source>
        <dbReference type="ARBA" id="ARBA00023163"/>
    </source>
</evidence>
<dbReference type="InterPro" id="IPR007627">
    <property type="entry name" value="RNA_pol_sigma70_r2"/>
</dbReference>
<dbReference type="InterPro" id="IPR013325">
    <property type="entry name" value="RNA_pol_sigma_r2"/>
</dbReference>
<dbReference type="PANTHER" id="PTHR43133">
    <property type="entry name" value="RNA POLYMERASE ECF-TYPE SIGMA FACTO"/>
    <property type="match status" value="1"/>
</dbReference>